<evidence type="ECO:0000259" key="1">
    <source>
        <dbReference type="Pfam" id="PF19502"/>
    </source>
</evidence>
<dbReference type="Proteomes" id="UP000236146">
    <property type="component" value="Unassembled WGS sequence"/>
</dbReference>
<organism evidence="2 4">
    <name type="scientific">Gardnerella vaginalis</name>
    <dbReference type="NCBI Taxonomy" id="2702"/>
    <lineage>
        <taxon>Bacteria</taxon>
        <taxon>Bacillati</taxon>
        <taxon>Actinomycetota</taxon>
        <taxon>Actinomycetes</taxon>
        <taxon>Bifidobacteriales</taxon>
        <taxon>Bifidobacteriaceae</taxon>
        <taxon>Gardnerella</taxon>
    </lineage>
</organism>
<dbReference type="Pfam" id="PF19502">
    <property type="entry name" value="DUF6036"/>
    <property type="match status" value="1"/>
</dbReference>
<dbReference type="Proteomes" id="UP000070687">
    <property type="component" value="Unassembled WGS sequence"/>
</dbReference>
<dbReference type="EMBL" id="MNLH01000002">
    <property type="protein sequence ID" value="PNS43440.1"/>
    <property type="molecule type" value="Genomic_DNA"/>
</dbReference>
<protein>
    <recommendedName>
        <fullName evidence="1">DUF6036 domain-containing protein</fullName>
    </recommendedName>
</protein>
<comment type="caution">
    <text evidence="2">The sequence shown here is derived from an EMBL/GenBank/DDBJ whole genome shotgun (WGS) entry which is preliminary data.</text>
</comment>
<proteinExistence type="predicted"/>
<evidence type="ECO:0000313" key="5">
    <source>
        <dbReference type="Proteomes" id="UP000236146"/>
    </source>
</evidence>
<dbReference type="EMBL" id="LRQB01000031">
    <property type="protein sequence ID" value="KXA21447.1"/>
    <property type="molecule type" value="Genomic_DNA"/>
</dbReference>
<accession>A0A133NYS1</accession>
<dbReference type="InterPro" id="IPR045792">
    <property type="entry name" value="DUF6036"/>
</dbReference>
<dbReference type="RefSeq" id="WP_016637681.1">
    <property type="nucleotide sequence ID" value="NZ_JBLLPE010000002.1"/>
</dbReference>
<dbReference type="PATRIC" id="fig|2702.100.peg.521"/>
<evidence type="ECO:0000313" key="3">
    <source>
        <dbReference type="EMBL" id="PNS43440.1"/>
    </source>
</evidence>
<evidence type="ECO:0000313" key="2">
    <source>
        <dbReference type="EMBL" id="KXA21447.1"/>
    </source>
</evidence>
<sequence>MDKTPLFAELNDNLANENITLEIICAGGFVLEYYNLRGTQDVDAFYTENEKIRNIIQQVGEKYNANEPDELWLNNSVANMNRIPPRKICTPVFQFSHLTVLMPPLDYILGMKLESGRERDKHDSAEIIRRLKLTSVKQAQDTLHSYGFHTDLSLLLESFEEAYGMNWLADYMAQHMNELDEL</sequence>
<reference evidence="3 5" key="2">
    <citation type="submission" date="2016-10" db="EMBL/GenBank/DDBJ databases">
        <authorList>
            <person name="Varghese N."/>
        </authorList>
    </citation>
    <scope>NUCLEOTIDE SEQUENCE [LARGE SCALE GENOMIC DNA]</scope>
    <source>
        <strain evidence="3 5">KA00225</strain>
    </source>
</reference>
<dbReference type="OrthoDB" id="2218565at2"/>
<gene>
    <name evidence="3" type="ORF">BFS05_02360</name>
    <name evidence="2" type="ORF">HMPREF3208_00541</name>
</gene>
<evidence type="ECO:0000313" key="4">
    <source>
        <dbReference type="Proteomes" id="UP000070687"/>
    </source>
</evidence>
<feature type="domain" description="DUF6036" evidence="1">
    <location>
        <begin position="7"/>
        <end position="139"/>
    </location>
</feature>
<dbReference type="AlphaFoldDB" id="A0A133NYS1"/>
<name>A0A133NYS1_GARVA</name>
<reference evidence="2 4" key="1">
    <citation type="submission" date="2016-01" db="EMBL/GenBank/DDBJ databases">
        <authorList>
            <person name="Oliw E.H."/>
        </authorList>
    </citation>
    <scope>NUCLEOTIDE SEQUENCE [LARGE SCALE GENOMIC DNA]</scope>
    <source>
        <strain evidence="2 4">PSS_7772B</strain>
    </source>
</reference>